<name>A0A8X6JRS0_9ARAC</name>
<evidence type="ECO:0000313" key="2">
    <source>
        <dbReference type="EMBL" id="GFS32451.1"/>
    </source>
</evidence>
<comment type="caution">
    <text evidence="2">The sequence shown here is derived from an EMBL/GenBank/DDBJ whole genome shotgun (WGS) entry which is preliminary data.</text>
</comment>
<dbReference type="Proteomes" id="UP000886998">
    <property type="component" value="Unassembled WGS sequence"/>
</dbReference>
<keyword evidence="3" id="KW-1185">Reference proteome</keyword>
<evidence type="ECO:0000313" key="3">
    <source>
        <dbReference type="Proteomes" id="UP000886998"/>
    </source>
</evidence>
<organism evidence="2 3">
    <name type="scientific">Trichonephila inaurata madagascariensis</name>
    <dbReference type="NCBI Taxonomy" id="2747483"/>
    <lineage>
        <taxon>Eukaryota</taxon>
        <taxon>Metazoa</taxon>
        <taxon>Ecdysozoa</taxon>
        <taxon>Arthropoda</taxon>
        <taxon>Chelicerata</taxon>
        <taxon>Arachnida</taxon>
        <taxon>Araneae</taxon>
        <taxon>Araneomorphae</taxon>
        <taxon>Entelegynae</taxon>
        <taxon>Araneoidea</taxon>
        <taxon>Nephilidae</taxon>
        <taxon>Trichonephila</taxon>
        <taxon>Trichonephila inaurata</taxon>
    </lineage>
</organism>
<evidence type="ECO:0000256" key="1">
    <source>
        <dbReference type="SAM" id="MobiDB-lite"/>
    </source>
</evidence>
<dbReference type="AlphaFoldDB" id="A0A8X6JRS0"/>
<protein>
    <submittedName>
        <fullName evidence="2">Uncharacterized protein</fullName>
    </submittedName>
</protein>
<gene>
    <name evidence="2" type="ORF">TNIN_58341</name>
</gene>
<sequence>MTTEESKSDKSSVNRLTIFKRGPSSVSKYQSEMETIQIGESPLVIGRSGSRNSRGHTGEEGGPVISREKKRLEKPFPLFELIKPVSRLDHRQP</sequence>
<accession>A0A8X6JRS0</accession>
<proteinExistence type="predicted"/>
<dbReference type="EMBL" id="BMAV01024356">
    <property type="protein sequence ID" value="GFS32451.1"/>
    <property type="molecule type" value="Genomic_DNA"/>
</dbReference>
<reference evidence="2" key="1">
    <citation type="submission" date="2020-08" db="EMBL/GenBank/DDBJ databases">
        <title>Multicomponent nature underlies the extraordinary mechanical properties of spider dragline silk.</title>
        <authorList>
            <person name="Kono N."/>
            <person name="Nakamura H."/>
            <person name="Mori M."/>
            <person name="Yoshida Y."/>
            <person name="Ohtoshi R."/>
            <person name="Malay A.D."/>
            <person name="Moran D.A.P."/>
            <person name="Tomita M."/>
            <person name="Numata K."/>
            <person name="Arakawa K."/>
        </authorList>
    </citation>
    <scope>NUCLEOTIDE SEQUENCE</scope>
</reference>
<feature type="region of interest" description="Disordered" evidence="1">
    <location>
        <begin position="39"/>
        <end position="69"/>
    </location>
</feature>